<organism evidence="1">
    <name type="scientific">Magallana gigas</name>
    <name type="common">Pacific oyster</name>
    <name type="synonym">Crassostrea gigas</name>
    <dbReference type="NCBI Taxonomy" id="29159"/>
    <lineage>
        <taxon>Eukaryota</taxon>
        <taxon>Metazoa</taxon>
        <taxon>Spiralia</taxon>
        <taxon>Lophotrochozoa</taxon>
        <taxon>Mollusca</taxon>
        <taxon>Bivalvia</taxon>
        <taxon>Autobranchia</taxon>
        <taxon>Pteriomorphia</taxon>
        <taxon>Ostreida</taxon>
        <taxon>Ostreoidea</taxon>
        <taxon>Ostreidae</taxon>
        <taxon>Magallana</taxon>
    </lineage>
</organism>
<gene>
    <name evidence="1" type="ORF">CGI_10021532</name>
</gene>
<accession>K1QWK7</accession>
<dbReference type="Pfam" id="PF03067">
    <property type="entry name" value="LPMO_10"/>
    <property type="match status" value="1"/>
</dbReference>
<dbReference type="PANTHER" id="PTHR21113:SF4">
    <property type="entry name" value="CHITIN-BINDING TYPE-4 DOMAIN-CONTAINING PROTEIN"/>
    <property type="match status" value="1"/>
</dbReference>
<dbReference type="InParanoid" id="K1QWK7"/>
<dbReference type="HOGENOM" id="CLU_041201_1_1_1"/>
<dbReference type="InterPro" id="IPR004302">
    <property type="entry name" value="Cellulose/chitin-bd_N"/>
</dbReference>
<evidence type="ECO:0000313" key="1">
    <source>
        <dbReference type="EMBL" id="EKC41297.1"/>
    </source>
</evidence>
<sequence>MKLFEVTVILASLLAVGEPHGYMIDPPQRSSMWRVDPKFPHNYNDMELYCGGRERLWNELDGKCGTCGDPYDATVRENEAGGIYATGTIARKYTRGQIIKVKIVLTAFHLGHFQFKICPHNNPALPVSKDCLDQHLLTLAGSDENTYTPDYSSDGEYEIDLQLPPDMVCSQCILQWTYTTGNEI</sequence>
<dbReference type="PANTHER" id="PTHR21113">
    <property type="entry name" value="AGAP001705-PA"/>
    <property type="match status" value="1"/>
</dbReference>
<proteinExistence type="predicted"/>
<dbReference type="EMBL" id="JH818934">
    <property type="protein sequence ID" value="EKC41297.1"/>
    <property type="molecule type" value="Genomic_DNA"/>
</dbReference>
<protein>
    <submittedName>
        <fullName evidence="1">Uncharacterized protein</fullName>
    </submittedName>
</protein>
<name>K1QWK7_MAGGI</name>
<dbReference type="AlphaFoldDB" id="K1QWK7"/>
<reference evidence="1" key="1">
    <citation type="journal article" date="2012" name="Nature">
        <title>The oyster genome reveals stress adaptation and complexity of shell formation.</title>
        <authorList>
            <person name="Zhang G."/>
            <person name="Fang X."/>
            <person name="Guo X."/>
            <person name="Li L."/>
            <person name="Luo R."/>
            <person name="Xu F."/>
            <person name="Yang P."/>
            <person name="Zhang L."/>
            <person name="Wang X."/>
            <person name="Qi H."/>
            <person name="Xiong Z."/>
            <person name="Que H."/>
            <person name="Xie Y."/>
            <person name="Holland P.W."/>
            <person name="Paps J."/>
            <person name="Zhu Y."/>
            <person name="Wu F."/>
            <person name="Chen Y."/>
            <person name="Wang J."/>
            <person name="Peng C."/>
            <person name="Meng J."/>
            <person name="Yang L."/>
            <person name="Liu J."/>
            <person name="Wen B."/>
            <person name="Zhang N."/>
            <person name="Huang Z."/>
            <person name="Zhu Q."/>
            <person name="Feng Y."/>
            <person name="Mount A."/>
            <person name="Hedgecock D."/>
            <person name="Xu Z."/>
            <person name="Liu Y."/>
            <person name="Domazet-Loso T."/>
            <person name="Du Y."/>
            <person name="Sun X."/>
            <person name="Zhang S."/>
            <person name="Liu B."/>
            <person name="Cheng P."/>
            <person name="Jiang X."/>
            <person name="Li J."/>
            <person name="Fan D."/>
            <person name="Wang W."/>
            <person name="Fu W."/>
            <person name="Wang T."/>
            <person name="Wang B."/>
            <person name="Zhang J."/>
            <person name="Peng Z."/>
            <person name="Li Y."/>
            <person name="Li N."/>
            <person name="Wang J."/>
            <person name="Chen M."/>
            <person name="He Y."/>
            <person name="Tan F."/>
            <person name="Song X."/>
            <person name="Zheng Q."/>
            <person name="Huang R."/>
            <person name="Yang H."/>
            <person name="Du X."/>
            <person name="Chen L."/>
            <person name="Yang M."/>
            <person name="Gaffney P.M."/>
            <person name="Wang S."/>
            <person name="Luo L."/>
            <person name="She Z."/>
            <person name="Ming Y."/>
            <person name="Huang W."/>
            <person name="Zhang S."/>
            <person name="Huang B."/>
            <person name="Zhang Y."/>
            <person name="Qu T."/>
            <person name="Ni P."/>
            <person name="Miao G."/>
            <person name="Wang J."/>
            <person name="Wang Q."/>
            <person name="Steinberg C.E."/>
            <person name="Wang H."/>
            <person name="Li N."/>
            <person name="Qian L."/>
            <person name="Zhang G."/>
            <person name="Li Y."/>
            <person name="Yang H."/>
            <person name="Liu X."/>
            <person name="Wang J."/>
            <person name="Yin Y."/>
            <person name="Wang J."/>
        </authorList>
    </citation>
    <scope>NUCLEOTIDE SEQUENCE [LARGE SCALE GENOMIC DNA]</scope>
    <source>
        <strain evidence="1">05x7-T-G4-1.051#20</strain>
    </source>
</reference>